<proteinExistence type="predicted"/>
<name>A0AAW2YIP9_9EUKA</name>
<reference evidence="2 3" key="1">
    <citation type="submission" date="2024-03" db="EMBL/GenBank/DDBJ databases">
        <title>The Acrasis kona genome and developmental transcriptomes reveal deep origins of eukaryotic multicellular pathways.</title>
        <authorList>
            <person name="Sheikh S."/>
            <person name="Fu C.-J."/>
            <person name="Brown M.W."/>
            <person name="Baldauf S.L."/>
        </authorList>
    </citation>
    <scope>NUCLEOTIDE SEQUENCE [LARGE SCALE GENOMIC DNA]</scope>
    <source>
        <strain evidence="2 3">ATCC MYA-3509</strain>
    </source>
</reference>
<feature type="compositionally biased region" description="Basic and acidic residues" evidence="1">
    <location>
        <begin position="1"/>
        <end position="10"/>
    </location>
</feature>
<feature type="region of interest" description="Disordered" evidence="1">
    <location>
        <begin position="1"/>
        <end position="59"/>
    </location>
</feature>
<evidence type="ECO:0000313" key="2">
    <source>
        <dbReference type="EMBL" id="KAL0476869.1"/>
    </source>
</evidence>
<organism evidence="2 3">
    <name type="scientific">Acrasis kona</name>
    <dbReference type="NCBI Taxonomy" id="1008807"/>
    <lineage>
        <taxon>Eukaryota</taxon>
        <taxon>Discoba</taxon>
        <taxon>Heterolobosea</taxon>
        <taxon>Tetramitia</taxon>
        <taxon>Eutetramitia</taxon>
        <taxon>Acrasidae</taxon>
        <taxon>Acrasis</taxon>
    </lineage>
</organism>
<protein>
    <submittedName>
        <fullName evidence="2">CHRNA4</fullName>
    </submittedName>
</protein>
<accession>A0AAW2YIP9</accession>
<keyword evidence="3" id="KW-1185">Reference proteome</keyword>
<sequence>MTEKKEDEQTKNTLIVRKRRRVRHNPPETTPTPVKSTEVVEVKKKPSKVSKKATKKDMSTHFTEVEVQKRLNTFVDKELRENETLVVFSNSIYKHYARKLARETFEKKRTN</sequence>
<dbReference type="Proteomes" id="UP001431209">
    <property type="component" value="Unassembled WGS sequence"/>
</dbReference>
<evidence type="ECO:0000256" key="1">
    <source>
        <dbReference type="SAM" id="MobiDB-lite"/>
    </source>
</evidence>
<dbReference type="EMBL" id="JAOPGA020000108">
    <property type="protein sequence ID" value="KAL0476869.1"/>
    <property type="molecule type" value="Genomic_DNA"/>
</dbReference>
<gene>
    <name evidence="2" type="ORF">AKO1_005691</name>
</gene>
<comment type="caution">
    <text evidence="2">The sequence shown here is derived from an EMBL/GenBank/DDBJ whole genome shotgun (WGS) entry which is preliminary data.</text>
</comment>
<dbReference type="AlphaFoldDB" id="A0AAW2YIP9"/>
<evidence type="ECO:0000313" key="3">
    <source>
        <dbReference type="Proteomes" id="UP001431209"/>
    </source>
</evidence>
<feature type="compositionally biased region" description="Basic residues" evidence="1">
    <location>
        <begin position="45"/>
        <end position="54"/>
    </location>
</feature>